<keyword evidence="7" id="KW-0406">Ion transport</keyword>
<evidence type="ECO:0000259" key="11">
    <source>
        <dbReference type="Pfam" id="PF00593"/>
    </source>
</evidence>
<keyword evidence="3" id="KW-0410">Iron transport</keyword>
<keyword evidence="6" id="KW-0408">Iron</keyword>
<dbReference type="PANTHER" id="PTHR32552:SF89">
    <property type="entry name" value="CATECHOLATE SIDEROPHORE RECEPTOR FIU"/>
    <property type="match status" value="1"/>
</dbReference>
<name>A0A3B0SPV9_9ZZZZ</name>
<proteinExistence type="predicted"/>
<accession>A0A3B0SPV9</accession>
<evidence type="ECO:0000256" key="5">
    <source>
        <dbReference type="ARBA" id="ARBA00022729"/>
    </source>
</evidence>
<keyword evidence="9" id="KW-0472">Membrane</keyword>
<reference evidence="13" key="1">
    <citation type="submission" date="2018-06" db="EMBL/GenBank/DDBJ databases">
        <authorList>
            <person name="Zhirakovskaya E."/>
        </authorList>
    </citation>
    <scope>NUCLEOTIDE SEQUENCE</scope>
</reference>
<dbReference type="PROSITE" id="PS52016">
    <property type="entry name" value="TONB_DEPENDENT_REC_3"/>
    <property type="match status" value="1"/>
</dbReference>
<keyword evidence="2" id="KW-0813">Transport</keyword>
<dbReference type="InterPro" id="IPR000531">
    <property type="entry name" value="Beta-barrel_TonB"/>
</dbReference>
<organism evidence="13">
    <name type="scientific">hydrothermal vent metagenome</name>
    <dbReference type="NCBI Taxonomy" id="652676"/>
    <lineage>
        <taxon>unclassified sequences</taxon>
        <taxon>metagenomes</taxon>
        <taxon>ecological metagenomes</taxon>
    </lineage>
</organism>
<evidence type="ECO:0000256" key="9">
    <source>
        <dbReference type="ARBA" id="ARBA00023136"/>
    </source>
</evidence>
<gene>
    <name evidence="13" type="ORF">MNBD_ALPHA05-336</name>
</gene>
<evidence type="ECO:0000259" key="12">
    <source>
        <dbReference type="Pfam" id="PF07715"/>
    </source>
</evidence>
<dbReference type="InterPro" id="IPR037066">
    <property type="entry name" value="Plug_dom_sf"/>
</dbReference>
<keyword evidence="13" id="KW-0675">Receptor</keyword>
<dbReference type="Pfam" id="PF00593">
    <property type="entry name" value="TonB_dep_Rec_b-barrel"/>
    <property type="match status" value="1"/>
</dbReference>
<evidence type="ECO:0000256" key="10">
    <source>
        <dbReference type="ARBA" id="ARBA00023237"/>
    </source>
</evidence>
<comment type="subcellular location">
    <subcellularLocation>
        <location evidence="1">Cell outer membrane</location>
        <topology evidence="1">Multi-pass membrane protein</topology>
    </subcellularLocation>
</comment>
<keyword evidence="4" id="KW-0812">Transmembrane</keyword>
<evidence type="ECO:0000256" key="6">
    <source>
        <dbReference type="ARBA" id="ARBA00023004"/>
    </source>
</evidence>
<dbReference type="PANTHER" id="PTHR32552">
    <property type="entry name" value="FERRICHROME IRON RECEPTOR-RELATED"/>
    <property type="match status" value="1"/>
</dbReference>
<dbReference type="InterPro" id="IPR012910">
    <property type="entry name" value="Plug_dom"/>
</dbReference>
<dbReference type="Pfam" id="PF07715">
    <property type="entry name" value="Plug"/>
    <property type="match status" value="1"/>
</dbReference>
<dbReference type="GO" id="GO:0009279">
    <property type="term" value="C:cell outer membrane"/>
    <property type="evidence" value="ECO:0007669"/>
    <property type="project" value="UniProtKB-SubCell"/>
</dbReference>
<dbReference type="Gene3D" id="2.40.170.20">
    <property type="entry name" value="TonB-dependent receptor, beta-barrel domain"/>
    <property type="match status" value="1"/>
</dbReference>
<keyword evidence="8" id="KW-0798">TonB box</keyword>
<dbReference type="AlphaFoldDB" id="A0A3B0SPV9"/>
<dbReference type="GO" id="GO:0015344">
    <property type="term" value="F:siderophore uptake transmembrane transporter activity"/>
    <property type="evidence" value="ECO:0007669"/>
    <property type="project" value="TreeGrafter"/>
</dbReference>
<feature type="domain" description="TonB-dependent receptor plug" evidence="12">
    <location>
        <begin position="52"/>
        <end position="164"/>
    </location>
</feature>
<evidence type="ECO:0000256" key="1">
    <source>
        <dbReference type="ARBA" id="ARBA00004571"/>
    </source>
</evidence>
<dbReference type="InterPro" id="IPR036942">
    <property type="entry name" value="Beta-barrel_TonB_sf"/>
</dbReference>
<dbReference type="SUPFAM" id="SSF56935">
    <property type="entry name" value="Porins"/>
    <property type="match status" value="1"/>
</dbReference>
<evidence type="ECO:0000256" key="7">
    <source>
        <dbReference type="ARBA" id="ARBA00023065"/>
    </source>
</evidence>
<dbReference type="InterPro" id="IPR039426">
    <property type="entry name" value="TonB-dep_rcpt-like"/>
</dbReference>
<evidence type="ECO:0000256" key="8">
    <source>
        <dbReference type="ARBA" id="ARBA00023077"/>
    </source>
</evidence>
<keyword evidence="10" id="KW-0998">Cell outer membrane</keyword>
<evidence type="ECO:0000256" key="4">
    <source>
        <dbReference type="ARBA" id="ARBA00022692"/>
    </source>
</evidence>
<evidence type="ECO:0000256" key="3">
    <source>
        <dbReference type="ARBA" id="ARBA00022496"/>
    </source>
</evidence>
<protein>
    <submittedName>
        <fullName evidence="13">Predicted sucrose-specific TonB-dependent receptor</fullName>
    </submittedName>
</protein>
<dbReference type="Gene3D" id="2.170.130.10">
    <property type="entry name" value="TonB-dependent receptor, plug domain"/>
    <property type="match status" value="1"/>
</dbReference>
<evidence type="ECO:0000313" key="13">
    <source>
        <dbReference type="EMBL" id="VAW02609.1"/>
    </source>
</evidence>
<keyword evidence="5" id="KW-0732">Signal</keyword>
<dbReference type="EMBL" id="UOEH01000368">
    <property type="protein sequence ID" value="VAW02609.1"/>
    <property type="molecule type" value="Genomic_DNA"/>
</dbReference>
<sequence>MKPQLLKSFLLGSAAFALTGAAFAQDEDTQTDAIGLDTIVVTAVAGSGSTKFQSSVSVSDLSPEEIQNFAPRSTAEIFRNIPGIRSESSGGENNANIQVRGIPVTTGGAKFVQLQEDGLPVLSFGDITFGNADNFLRADTTIRRIEAIRGGSASTFASNAPGAVINFISKTGETEGGSIGVTRGLDYDSTRVDFEFGGPINDDWLFHIGGFYRVGEGARDAGYTAENGGQIKANITRLFENGYARVYFKHLNDRTIPYLPAPVSIVNGKAQPIPGFDFRKETLSSPFLLSNTRVDSNGTLGFTDIKDGVRAISTSVGGEFEFDLADGWTISNKTRYADNSGGFAGSFTAGILDATGVAASNGGDGLAYFNGPNAGQAITNPSALNGNGLIIDNLLFDVKVNDLSQFVNDFKLTKSFDTGGGNLDISAGYYKSIQQVETEWSFNFFLQEARGENAALISVVDSTAPAGQQTLTVGGVRAFGIFDPFFDLSFDRDAVYGAMVWSNDVVTFDGSLRYEDMSGTGVSNLGAPMGSPLGGFVSTNIDVNSDGFVSPAETGIGVVDRNNLFTVDYNVNFVSYSFGTNYMVSDNLALFARYSRGGVANGDRLVLGGSGFNAAGGLIDDGIGIDIVKQAEAGVKYRSRDDVVPGNLSIFLTGFYADVEESNFEVTSGLAIDRTSEAYGVELETAYYNGGFSLVGGLTWTDAEITADNIAPANVGNTPRRQADLTYQITPSYSVGGHSIGANIVGTTSSFAQDNNDLELPGYAQINLFLNVELTEGLVASVNVNNVNNAFGLTESEEGSLPANGIIRARPINGRTTSVSLRYAF</sequence>
<feature type="domain" description="TonB-dependent receptor-like beta-barrel" evidence="11">
    <location>
        <begin position="289"/>
        <end position="787"/>
    </location>
</feature>
<evidence type="ECO:0000256" key="2">
    <source>
        <dbReference type="ARBA" id="ARBA00022448"/>
    </source>
</evidence>